<dbReference type="InterPro" id="IPR050275">
    <property type="entry name" value="PGM_Phosphatase"/>
</dbReference>
<dbReference type="PANTHER" id="PTHR48100">
    <property type="entry name" value="BROAD-SPECIFICITY PHOSPHATASE YOR283W-RELATED"/>
    <property type="match status" value="1"/>
</dbReference>
<dbReference type="GO" id="GO:0016791">
    <property type="term" value="F:phosphatase activity"/>
    <property type="evidence" value="ECO:0007669"/>
    <property type="project" value="TreeGrafter"/>
</dbReference>
<name>A0A150GHV3_GONPE</name>
<dbReference type="InterPro" id="IPR013078">
    <property type="entry name" value="His_Pase_superF_clade-1"/>
</dbReference>
<organism evidence="2 3">
    <name type="scientific">Gonium pectorale</name>
    <name type="common">Green alga</name>
    <dbReference type="NCBI Taxonomy" id="33097"/>
    <lineage>
        <taxon>Eukaryota</taxon>
        <taxon>Viridiplantae</taxon>
        <taxon>Chlorophyta</taxon>
        <taxon>core chlorophytes</taxon>
        <taxon>Chlorophyceae</taxon>
        <taxon>CS clade</taxon>
        <taxon>Chlamydomonadales</taxon>
        <taxon>Volvocaceae</taxon>
        <taxon>Gonium</taxon>
    </lineage>
</organism>
<dbReference type="SMART" id="SM00855">
    <property type="entry name" value="PGAM"/>
    <property type="match status" value="1"/>
</dbReference>
<keyword evidence="3" id="KW-1185">Reference proteome</keyword>
<proteinExistence type="inferred from homology"/>
<dbReference type="Gene3D" id="3.40.50.1240">
    <property type="entry name" value="Phosphoglycerate mutase-like"/>
    <property type="match status" value="1"/>
</dbReference>
<comment type="similarity">
    <text evidence="1">Belongs to the phosphoglycerate mutase family.</text>
</comment>
<accession>A0A150GHV3</accession>
<dbReference type="EMBL" id="LSYV01000022">
    <property type="protein sequence ID" value="KXZ49379.1"/>
    <property type="molecule type" value="Genomic_DNA"/>
</dbReference>
<dbReference type="PANTHER" id="PTHR48100:SF61">
    <property type="entry name" value="PHOSPHOGLYCERATE MUTASE"/>
    <property type="match status" value="1"/>
</dbReference>
<dbReference type="SUPFAM" id="SSF53254">
    <property type="entry name" value="Phosphoglycerate mutase-like"/>
    <property type="match status" value="1"/>
</dbReference>
<dbReference type="InterPro" id="IPR029033">
    <property type="entry name" value="His_PPase_superfam"/>
</dbReference>
<dbReference type="Proteomes" id="UP000075714">
    <property type="component" value="Unassembled WGS sequence"/>
</dbReference>
<evidence type="ECO:0000313" key="2">
    <source>
        <dbReference type="EMBL" id="KXZ49379.1"/>
    </source>
</evidence>
<dbReference type="Pfam" id="PF00300">
    <property type="entry name" value="His_Phos_1"/>
    <property type="match status" value="1"/>
</dbReference>
<evidence type="ECO:0000256" key="1">
    <source>
        <dbReference type="ARBA" id="ARBA00038362"/>
    </source>
</evidence>
<reference evidence="3" key="1">
    <citation type="journal article" date="2016" name="Nat. Commun.">
        <title>The Gonium pectorale genome demonstrates co-option of cell cycle regulation during the evolution of multicellularity.</title>
        <authorList>
            <person name="Hanschen E.R."/>
            <person name="Marriage T.N."/>
            <person name="Ferris P.J."/>
            <person name="Hamaji T."/>
            <person name="Toyoda A."/>
            <person name="Fujiyama A."/>
            <person name="Neme R."/>
            <person name="Noguchi H."/>
            <person name="Minakuchi Y."/>
            <person name="Suzuki M."/>
            <person name="Kawai-Toyooka H."/>
            <person name="Smith D.R."/>
            <person name="Sparks H."/>
            <person name="Anderson J."/>
            <person name="Bakaric R."/>
            <person name="Luria V."/>
            <person name="Karger A."/>
            <person name="Kirschner M.W."/>
            <person name="Durand P.M."/>
            <person name="Michod R.E."/>
            <person name="Nozaki H."/>
            <person name="Olson B.J."/>
        </authorList>
    </citation>
    <scope>NUCLEOTIDE SEQUENCE [LARGE SCALE GENOMIC DNA]</scope>
    <source>
        <strain evidence="3">NIES-2863</strain>
    </source>
</reference>
<comment type="caution">
    <text evidence="2">The sequence shown here is derived from an EMBL/GenBank/DDBJ whole genome shotgun (WGS) entry which is preliminary data.</text>
</comment>
<dbReference type="AlphaFoldDB" id="A0A150GHV3"/>
<protein>
    <submittedName>
        <fullName evidence="2">Uncharacterized protein</fullName>
    </submittedName>
</protein>
<sequence length="353" mass="38974">MAVLLLSAANAARPMSREAMEFTETLQLGKRHGDRSPFRTPAGLFIQERASKQLPGPGQHFSFGALVGWDRIHQLLDNLPNSKLIFVIRHGQAVSNYLSDALGPDEWFKWESKCAYNDNNGTEWGIFDADLTALGSDEAHALNRMLKDGAWFNTLTAGKQARAIVSPLSRCLETASIALKDITFTATQVEENVRETLGEDTCDARRSASDPSGDKKDRLEGVCKFELGLESKFPDFDFPITPPIMRGAEGGQEGVEGGRLGSGSCDPEGPTTREGFGLLADRDPLWTDDRETQDHQVNRALCFLRDLWAFAPERVVFVVSHSGFARSLLLAVGREPYRPQNTELVPVLVQRVV</sequence>
<dbReference type="OrthoDB" id="496981at2759"/>
<evidence type="ECO:0000313" key="3">
    <source>
        <dbReference type="Proteomes" id="UP000075714"/>
    </source>
</evidence>
<dbReference type="CDD" id="cd07067">
    <property type="entry name" value="HP_PGM_like"/>
    <property type="match status" value="1"/>
</dbReference>
<gene>
    <name evidence="2" type="ORF">GPECTOR_21g605</name>
</gene>
<dbReference type="GO" id="GO:0005737">
    <property type="term" value="C:cytoplasm"/>
    <property type="evidence" value="ECO:0007669"/>
    <property type="project" value="TreeGrafter"/>
</dbReference>